<dbReference type="RefSeq" id="WP_364445683.1">
    <property type="nucleotide sequence ID" value="NZ_JBFARM010000002.1"/>
</dbReference>
<evidence type="ECO:0000256" key="1">
    <source>
        <dbReference type="SAM" id="MobiDB-lite"/>
    </source>
</evidence>
<dbReference type="Proteomes" id="UP001552427">
    <property type="component" value="Unassembled WGS sequence"/>
</dbReference>
<sequence length="107" mass="10278">MPHTSGPFAPEAAEADEDAAGRPSASPEPEGASPEVSTNTPTPPAATSTTTPAANTGINHARRPGPGTDGGCGTVGAVEGICGEPHDCPPDGCGPTACSPDEYGPGG</sequence>
<feature type="region of interest" description="Disordered" evidence="1">
    <location>
        <begin position="1"/>
        <end position="107"/>
    </location>
</feature>
<gene>
    <name evidence="2" type="ORF">AB0K40_07180</name>
</gene>
<feature type="compositionally biased region" description="Low complexity" evidence="1">
    <location>
        <begin position="23"/>
        <end position="56"/>
    </location>
</feature>
<evidence type="ECO:0000313" key="3">
    <source>
        <dbReference type="Proteomes" id="UP001552427"/>
    </source>
</evidence>
<comment type="caution">
    <text evidence="2">The sequence shown here is derived from an EMBL/GenBank/DDBJ whole genome shotgun (WGS) entry which is preliminary data.</text>
</comment>
<organism evidence="2 3">
    <name type="scientific">Nonomuraea bangladeshensis</name>
    <dbReference type="NCBI Taxonomy" id="404385"/>
    <lineage>
        <taxon>Bacteria</taxon>
        <taxon>Bacillati</taxon>
        <taxon>Actinomycetota</taxon>
        <taxon>Actinomycetes</taxon>
        <taxon>Streptosporangiales</taxon>
        <taxon>Streptosporangiaceae</taxon>
        <taxon>Nonomuraea</taxon>
    </lineage>
</organism>
<accession>A0ABV3GYE5</accession>
<dbReference type="EMBL" id="JBFARM010000002">
    <property type="protein sequence ID" value="MEV4285273.1"/>
    <property type="molecule type" value="Genomic_DNA"/>
</dbReference>
<proteinExistence type="predicted"/>
<reference evidence="2 3" key="1">
    <citation type="submission" date="2024-06" db="EMBL/GenBank/DDBJ databases">
        <title>The Natural Products Discovery Center: Release of the First 8490 Sequenced Strains for Exploring Actinobacteria Biosynthetic Diversity.</title>
        <authorList>
            <person name="Kalkreuter E."/>
            <person name="Kautsar S.A."/>
            <person name="Yang D."/>
            <person name="Bader C.D."/>
            <person name="Teijaro C.N."/>
            <person name="Fluegel L."/>
            <person name="Davis C.M."/>
            <person name="Simpson J.R."/>
            <person name="Lauterbach L."/>
            <person name="Steele A.D."/>
            <person name="Gui C."/>
            <person name="Meng S."/>
            <person name="Li G."/>
            <person name="Viehrig K."/>
            <person name="Ye F."/>
            <person name="Su P."/>
            <person name="Kiefer A.F."/>
            <person name="Nichols A."/>
            <person name="Cepeda A.J."/>
            <person name="Yan W."/>
            <person name="Fan B."/>
            <person name="Jiang Y."/>
            <person name="Adhikari A."/>
            <person name="Zheng C.-J."/>
            <person name="Schuster L."/>
            <person name="Cowan T.M."/>
            <person name="Smanski M.J."/>
            <person name="Chevrette M.G."/>
            <person name="De Carvalho L.P.S."/>
            <person name="Shen B."/>
        </authorList>
    </citation>
    <scope>NUCLEOTIDE SEQUENCE [LARGE SCALE GENOMIC DNA]</scope>
    <source>
        <strain evidence="2 3">NPDC049574</strain>
    </source>
</reference>
<name>A0ABV3GYE5_9ACTN</name>
<keyword evidence="3" id="KW-1185">Reference proteome</keyword>
<protein>
    <submittedName>
        <fullName evidence="2">Uncharacterized protein</fullName>
    </submittedName>
</protein>
<evidence type="ECO:0000313" key="2">
    <source>
        <dbReference type="EMBL" id="MEV4285273.1"/>
    </source>
</evidence>